<evidence type="ECO:0000313" key="3">
    <source>
        <dbReference type="Proteomes" id="UP000204502"/>
    </source>
</evidence>
<keyword evidence="1" id="KW-1133">Transmembrane helix</keyword>
<protein>
    <submittedName>
        <fullName evidence="2">Uncharacterized protein</fullName>
    </submittedName>
</protein>
<dbReference type="Proteomes" id="UP000204502">
    <property type="component" value="Segment"/>
</dbReference>
<sequence length="52" mass="6099">MSIYINFVVPAILTFLMVTSYFTQDKLFMLILALGNMAIFWMIGRTYEKERG</sequence>
<accession>A0A0Y0AHN0</accession>
<dbReference type="GeneID" id="28801798"/>
<dbReference type="KEGG" id="vg:28801798"/>
<keyword evidence="3" id="KW-1185">Reference proteome</keyword>
<gene>
    <name evidence="2" type="ORF">Eldridge_0139</name>
</gene>
<feature type="transmembrane region" description="Helical" evidence="1">
    <location>
        <begin position="28"/>
        <end position="47"/>
    </location>
</feature>
<dbReference type="RefSeq" id="YP_009274843.1">
    <property type="nucleotide sequence ID" value="NC_030920.1"/>
</dbReference>
<dbReference type="OrthoDB" id="41122at10239"/>
<reference evidence="2 3" key="1">
    <citation type="journal article" date="2016" name="Genome Announc.">
        <title>Complete Genome Sequence of Bacillus megaterium Bacteriophage Eldridge.</title>
        <authorList>
            <person name="Reveille A.M."/>
            <person name="Eldridge K.A."/>
            <person name="Temple L.M."/>
        </authorList>
    </citation>
    <scope>NUCLEOTIDE SEQUENCE [LARGE SCALE GENOMIC DNA]</scope>
</reference>
<proteinExistence type="predicted"/>
<evidence type="ECO:0000256" key="1">
    <source>
        <dbReference type="SAM" id="Phobius"/>
    </source>
</evidence>
<evidence type="ECO:0000313" key="2">
    <source>
        <dbReference type="EMBL" id="AMB18719.1"/>
    </source>
</evidence>
<feature type="transmembrane region" description="Helical" evidence="1">
    <location>
        <begin position="5"/>
        <end position="22"/>
    </location>
</feature>
<keyword evidence="1" id="KW-0812">Transmembrane</keyword>
<organism evidence="2 3">
    <name type="scientific">Bacillus phage Eldridge</name>
    <dbReference type="NCBI Taxonomy" id="1776293"/>
    <lineage>
        <taxon>Viruses</taxon>
        <taxon>Duplodnaviria</taxon>
        <taxon>Heunggongvirae</taxon>
        <taxon>Uroviricota</taxon>
        <taxon>Caudoviricetes</taxon>
        <taxon>Herelleviridae</taxon>
        <taxon>Bastillevirinae</taxon>
        <taxon>Eldridgevirus</taxon>
        <taxon>Eldridgevirus eldridge</taxon>
    </lineage>
</organism>
<keyword evidence="1" id="KW-0472">Membrane</keyword>
<name>A0A0Y0AHN0_9CAUD</name>
<dbReference type="EMBL" id="KU253712">
    <property type="protein sequence ID" value="AMB18719.1"/>
    <property type="molecule type" value="Genomic_DNA"/>
</dbReference>